<feature type="compositionally biased region" description="Gly residues" evidence="12">
    <location>
        <begin position="95"/>
        <end position="112"/>
    </location>
</feature>
<dbReference type="GO" id="GO:0006281">
    <property type="term" value="P:DNA repair"/>
    <property type="evidence" value="ECO:0007669"/>
    <property type="project" value="TreeGrafter"/>
</dbReference>
<dbReference type="PANTHER" id="PTHR45626">
    <property type="entry name" value="TRANSCRIPTION TERMINATION FACTOR 2-RELATED"/>
    <property type="match status" value="1"/>
</dbReference>
<dbReference type="Proteomes" id="UP000008141">
    <property type="component" value="Unassembled WGS sequence"/>
</dbReference>
<evidence type="ECO:0000256" key="8">
    <source>
        <dbReference type="ARBA" id="ARBA00022833"/>
    </source>
</evidence>
<evidence type="ECO:0000256" key="5">
    <source>
        <dbReference type="ARBA" id="ARBA00022771"/>
    </source>
</evidence>
<dbReference type="InterPro" id="IPR014905">
    <property type="entry name" value="HIRAN"/>
</dbReference>
<dbReference type="SUPFAM" id="SSF57850">
    <property type="entry name" value="RING/U-box"/>
    <property type="match status" value="1"/>
</dbReference>
<dbReference type="GO" id="GO:0005634">
    <property type="term" value="C:nucleus"/>
    <property type="evidence" value="ECO:0007669"/>
    <property type="project" value="UniProtKB-SubCell"/>
</dbReference>
<organism evidence="17">
    <name type="scientific">Chlorella variabilis</name>
    <name type="common">Green alga</name>
    <dbReference type="NCBI Taxonomy" id="554065"/>
    <lineage>
        <taxon>Eukaryota</taxon>
        <taxon>Viridiplantae</taxon>
        <taxon>Chlorophyta</taxon>
        <taxon>core chlorophytes</taxon>
        <taxon>Trebouxiophyceae</taxon>
        <taxon>Chlorellales</taxon>
        <taxon>Chlorellaceae</taxon>
        <taxon>Chlorella clade</taxon>
        <taxon>Chlorella</taxon>
    </lineage>
</organism>
<dbReference type="PANTHER" id="PTHR45626:SF17">
    <property type="entry name" value="HELICASE-LIKE TRANSCRIPTION FACTOR"/>
    <property type="match status" value="1"/>
</dbReference>
<feature type="region of interest" description="Disordered" evidence="12">
    <location>
        <begin position="90"/>
        <end position="127"/>
    </location>
</feature>
<protein>
    <submittedName>
        <fullName evidence="16">Uncharacterized protein</fullName>
    </submittedName>
</protein>
<dbReference type="PROSITE" id="PS50089">
    <property type="entry name" value="ZF_RING_2"/>
    <property type="match status" value="1"/>
</dbReference>
<dbReference type="GO" id="GO:0005524">
    <property type="term" value="F:ATP binding"/>
    <property type="evidence" value="ECO:0007669"/>
    <property type="project" value="UniProtKB-KW"/>
</dbReference>
<dbReference type="Pfam" id="PF00271">
    <property type="entry name" value="Helicase_C"/>
    <property type="match status" value="1"/>
</dbReference>
<feature type="domain" description="Helicase ATP-binding" evidence="14">
    <location>
        <begin position="304"/>
        <end position="462"/>
    </location>
</feature>
<dbReference type="FunCoup" id="E1ZIK5">
    <property type="interactions" value="1214"/>
</dbReference>
<dbReference type="PROSITE" id="PS00518">
    <property type="entry name" value="ZF_RING_1"/>
    <property type="match status" value="1"/>
</dbReference>
<dbReference type="InterPro" id="IPR001841">
    <property type="entry name" value="Znf_RING"/>
</dbReference>
<dbReference type="GO" id="GO:0003676">
    <property type="term" value="F:nucleic acid binding"/>
    <property type="evidence" value="ECO:0007669"/>
    <property type="project" value="InterPro"/>
</dbReference>
<dbReference type="Gene3D" id="3.30.40.10">
    <property type="entry name" value="Zinc/RING finger domain, C3HC4 (zinc finger)"/>
    <property type="match status" value="1"/>
</dbReference>
<keyword evidence="3" id="KW-0479">Metal-binding</keyword>
<evidence type="ECO:0000313" key="16">
    <source>
        <dbReference type="EMBL" id="EFN54350.1"/>
    </source>
</evidence>
<keyword evidence="17" id="KW-1185">Reference proteome</keyword>
<evidence type="ECO:0000256" key="7">
    <source>
        <dbReference type="ARBA" id="ARBA00022806"/>
    </source>
</evidence>
<reference evidence="16 17" key="1">
    <citation type="journal article" date="2010" name="Plant Cell">
        <title>The Chlorella variabilis NC64A genome reveals adaptation to photosymbiosis, coevolution with viruses, and cryptic sex.</title>
        <authorList>
            <person name="Blanc G."/>
            <person name="Duncan G."/>
            <person name="Agarkova I."/>
            <person name="Borodovsky M."/>
            <person name="Gurnon J."/>
            <person name="Kuo A."/>
            <person name="Lindquist E."/>
            <person name="Lucas S."/>
            <person name="Pangilinan J."/>
            <person name="Polle J."/>
            <person name="Salamov A."/>
            <person name="Terry A."/>
            <person name="Yamada T."/>
            <person name="Dunigan D.D."/>
            <person name="Grigoriev I.V."/>
            <person name="Claverie J.M."/>
            <person name="Van Etten J.L."/>
        </authorList>
    </citation>
    <scope>NUCLEOTIDE SEQUENCE [LARGE SCALE GENOMIC DNA]</scope>
    <source>
        <strain evidence="16 17">NC64A</strain>
    </source>
</reference>
<dbReference type="InterPro" id="IPR050628">
    <property type="entry name" value="SNF2_RAD54_helicase_TF"/>
</dbReference>
<evidence type="ECO:0000256" key="3">
    <source>
        <dbReference type="ARBA" id="ARBA00022723"/>
    </source>
</evidence>
<dbReference type="InterPro" id="IPR014001">
    <property type="entry name" value="Helicase_ATP-bd"/>
</dbReference>
<dbReference type="OrthoDB" id="448448at2759"/>
<dbReference type="GO" id="GO:0004386">
    <property type="term" value="F:helicase activity"/>
    <property type="evidence" value="ECO:0007669"/>
    <property type="project" value="UniProtKB-KW"/>
</dbReference>
<dbReference type="RefSeq" id="XP_005846452.1">
    <property type="nucleotide sequence ID" value="XM_005846390.1"/>
</dbReference>
<dbReference type="GO" id="GO:0008270">
    <property type="term" value="F:zinc ion binding"/>
    <property type="evidence" value="ECO:0007669"/>
    <property type="project" value="UniProtKB-KW"/>
</dbReference>
<dbReference type="InterPro" id="IPR049730">
    <property type="entry name" value="SNF2/RAD54-like_C"/>
</dbReference>
<dbReference type="InterPro" id="IPR017907">
    <property type="entry name" value="Znf_RING_CS"/>
</dbReference>
<dbReference type="GO" id="GO:0008094">
    <property type="term" value="F:ATP-dependent activity, acting on DNA"/>
    <property type="evidence" value="ECO:0007669"/>
    <property type="project" value="TreeGrafter"/>
</dbReference>
<evidence type="ECO:0000256" key="2">
    <source>
        <dbReference type="ARBA" id="ARBA00008438"/>
    </source>
</evidence>
<dbReference type="InterPro" id="IPR013083">
    <property type="entry name" value="Znf_RING/FYVE/PHD"/>
</dbReference>
<feature type="domain" description="RING-type" evidence="13">
    <location>
        <begin position="616"/>
        <end position="655"/>
    </location>
</feature>
<dbReference type="InterPro" id="IPR038718">
    <property type="entry name" value="SNF2-like_sf"/>
</dbReference>
<evidence type="ECO:0000256" key="6">
    <source>
        <dbReference type="ARBA" id="ARBA00022801"/>
    </source>
</evidence>
<sequence length="877" mass="94480">MVTLIREPDNPYDGWAIRVDNVRNVKVGHLPRVLVCHLSPLIDQGLLVLEGIVPRAGGAFKMPVQLWCFAEPQNRQRVVARLRAAGKVLNDPAQAGGGGSGGRGGGASGRGGASTSATAEAPARLSAKQMEDSVDRLFDELMAESGPRQRLAASPEVVTALYPHQQEALAWMVRRENSNALPPFWGPRVADAGGRLTYVSQLTNFISTSRPRALKGGILCDDMGLGKTLQVIALTCTNAPGVQRRQLRFFTEGEAEAEAGLARQGDDAAAEEEEQEERPKKRQRKGKEKVGAKPAAKAAGPSQAPKTKAGKLAVEAAERAVAEEVPAAPPAASGPRGTLIVCPLSVMSNWQMQLEEHTQGKLSVCVYHGPDRDRRVASLSSYDVVITTYNILAQELSLQNGVCKVDWLRVCADEAHTIKNTNTQMARAAYALRAERRWAITGTPLQNTLQDLHGITRFLRLEPLDDRALFVRTLERPIKARDPLGLKRLQVLMGTIALRRTKAQQVNGRPLVALPDKTVHQVAVQLDAASRAKYERWQAAGRAIVERHLEEGTLLQNYTMVLEVLLRPRQICCHASLAPGEDPSFLAQQPAAGAKLTPELAAQLVELLRAGLDEECPVCLSELAQPCITLCKHIFCKRCIQMVINRDKAACPMCRGAISEKELVEVPEEPEAGTQEAAAAAAASRGGAAAASAAGGGGFGSAKVAALLERLRQDAAATAAGAAAGAGGGAVKSVVFSQFTSYLDLVEAALAGEGFVTGRLDGKTSAKRRGEVLRAFQSSSASSPTVLLVSLKAGGVGLNLTAASRVHLLDPWWNPSVEEQAMDRVHRLGQTRADSIEERMLALQEQKRDLMRVAFDRRKAEDIRQERINDVRMLMEL</sequence>
<keyword evidence="6" id="KW-0378">Hydrolase</keyword>
<evidence type="ECO:0000256" key="11">
    <source>
        <dbReference type="PROSITE-ProRule" id="PRU00175"/>
    </source>
</evidence>
<dbReference type="Pfam" id="PF08797">
    <property type="entry name" value="HIRAN"/>
    <property type="match status" value="1"/>
</dbReference>
<dbReference type="SMART" id="SM00184">
    <property type="entry name" value="RING"/>
    <property type="match status" value="1"/>
</dbReference>
<dbReference type="SUPFAM" id="SSF52540">
    <property type="entry name" value="P-loop containing nucleoside triphosphate hydrolases"/>
    <property type="match status" value="2"/>
</dbReference>
<dbReference type="AlphaFoldDB" id="E1ZIK5"/>
<evidence type="ECO:0000259" key="14">
    <source>
        <dbReference type="PROSITE" id="PS51192"/>
    </source>
</evidence>
<evidence type="ECO:0000256" key="12">
    <source>
        <dbReference type="SAM" id="MobiDB-lite"/>
    </source>
</evidence>
<dbReference type="EMBL" id="GL433848">
    <property type="protein sequence ID" value="EFN54350.1"/>
    <property type="molecule type" value="Genomic_DNA"/>
</dbReference>
<dbReference type="Gene3D" id="3.30.70.2330">
    <property type="match status" value="1"/>
</dbReference>
<dbReference type="OMA" id="ETTVWRL"/>
<proteinExistence type="inferred from homology"/>
<dbReference type="Pfam" id="PF00176">
    <property type="entry name" value="SNF2-rel_dom"/>
    <property type="match status" value="1"/>
</dbReference>
<evidence type="ECO:0000256" key="10">
    <source>
        <dbReference type="ARBA" id="ARBA00023242"/>
    </source>
</evidence>
<keyword evidence="7" id="KW-0347">Helicase</keyword>
<dbReference type="KEGG" id="cvr:CHLNCDRAFT_135608"/>
<comment type="subcellular location">
    <subcellularLocation>
        <location evidence="1">Nucleus</location>
    </subcellularLocation>
</comment>
<dbReference type="InParanoid" id="E1ZIK5"/>
<comment type="similarity">
    <text evidence="2">Belongs to the SNF2/RAD54 helicase family. RAD16 subfamily.</text>
</comment>
<keyword evidence="4" id="KW-0547">Nucleotide-binding</keyword>
<feature type="region of interest" description="Disordered" evidence="12">
    <location>
        <begin position="257"/>
        <end position="312"/>
    </location>
</feature>
<dbReference type="CDD" id="cd18793">
    <property type="entry name" value="SF2_C_SNF"/>
    <property type="match status" value="1"/>
</dbReference>
<feature type="compositionally biased region" description="Low complexity" evidence="12">
    <location>
        <begin position="292"/>
        <end position="306"/>
    </location>
</feature>
<evidence type="ECO:0000313" key="17">
    <source>
        <dbReference type="Proteomes" id="UP000008141"/>
    </source>
</evidence>
<keyword evidence="8" id="KW-0862">Zinc</keyword>
<evidence type="ECO:0000259" key="15">
    <source>
        <dbReference type="PROSITE" id="PS51194"/>
    </source>
</evidence>
<dbReference type="GO" id="GO:0016818">
    <property type="term" value="F:hydrolase activity, acting on acid anhydrides, in phosphorus-containing anhydrides"/>
    <property type="evidence" value="ECO:0007669"/>
    <property type="project" value="InterPro"/>
</dbReference>
<dbReference type="Gene3D" id="3.40.50.10810">
    <property type="entry name" value="Tandem AAA-ATPase domain"/>
    <property type="match status" value="2"/>
</dbReference>
<dbReference type="eggNOG" id="KOG1001">
    <property type="taxonomic scope" value="Eukaryota"/>
</dbReference>
<dbReference type="SMART" id="SM00490">
    <property type="entry name" value="HELICc"/>
    <property type="match status" value="1"/>
</dbReference>
<evidence type="ECO:0000256" key="4">
    <source>
        <dbReference type="ARBA" id="ARBA00022741"/>
    </source>
</evidence>
<dbReference type="InterPro" id="IPR018957">
    <property type="entry name" value="Znf_C3HC4_RING-type"/>
</dbReference>
<dbReference type="Pfam" id="PF00097">
    <property type="entry name" value="zf-C3HC4"/>
    <property type="match status" value="1"/>
</dbReference>
<dbReference type="InterPro" id="IPR027417">
    <property type="entry name" value="P-loop_NTPase"/>
</dbReference>
<accession>E1ZIK5</accession>
<dbReference type="InterPro" id="IPR000330">
    <property type="entry name" value="SNF2_N"/>
</dbReference>
<dbReference type="InterPro" id="IPR001650">
    <property type="entry name" value="Helicase_C-like"/>
</dbReference>
<name>E1ZIK5_CHLVA</name>
<keyword evidence="9" id="KW-0067">ATP-binding</keyword>
<keyword evidence="10" id="KW-0539">Nucleus</keyword>
<evidence type="ECO:0000256" key="9">
    <source>
        <dbReference type="ARBA" id="ARBA00022840"/>
    </source>
</evidence>
<dbReference type="PROSITE" id="PS51192">
    <property type="entry name" value="HELICASE_ATP_BIND_1"/>
    <property type="match status" value="1"/>
</dbReference>
<dbReference type="Gene3D" id="3.40.50.300">
    <property type="entry name" value="P-loop containing nucleotide triphosphate hydrolases"/>
    <property type="match status" value="1"/>
</dbReference>
<evidence type="ECO:0000256" key="1">
    <source>
        <dbReference type="ARBA" id="ARBA00004123"/>
    </source>
</evidence>
<gene>
    <name evidence="16" type="ORF">CHLNCDRAFT_135608</name>
</gene>
<dbReference type="GeneID" id="17353554"/>
<evidence type="ECO:0000259" key="13">
    <source>
        <dbReference type="PROSITE" id="PS50089"/>
    </source>
</evidence>
<feature type="domain" description="Helicase C-terminal" evidence="15">
    <location>
        <begin position="703"/>
        <end position="872"/>
    </location>
</feature>
<dbReference type="STRING" id="554065.E1ZIK5"/>
<dbReference type="PROSITE" id="PS51194">
    <property type="entry name" value="HELICASE_CTER"/>
    <property type="match status" value="1"/>
</dbReference>
<dbReference type="SMART" id="SM00487">
    <property type="entry name" value="DEXDc"/>
    <property type="match status" value="1"/>
</dbReference>
<keyword evidence="5 11" id="KW-0863">Zinc-finger</keyword>